<evidence type="ECO:0000313" key="22">
    <source>
        <dbReference type="EMBL" id="PWA03768.1"/>
    </source>
</evidence>
<evidence type="ECO:0000256" key="2">
    <source>
        <dbReference type="ARBA" id="ARBA00000927"/>
    </source>
</evidence>
<keyword evidence="9" id="KW-0328">Glycosyltransferase</keyword>
<dbReference type="InterPro" id="IPR029436">
    <property type="entry name" value="AGL_euk_N"/>
</dbReference>
<dbReference type="PANTHER" id="PTHR10569">
    <property type="entry name" value="GLYCOGEN DEBRANCHING ENZYME"/>
    <property type="match status" value="1"/>
</dbReference>
<evidence type="ECO:0000256" key="12">
    <source>
        <dbReference type="ARBA" id="ARBA00023056"/>
    </source>
</evidence>
<dbReference type="PANTHER" id="PTHR10569:SF2">
    <property type="entry name" value="GLYCOGEN DEBRANCHING ENZYME"/>
    <property type="match status" value="1"/>
</dbReference>
<dbReference type="FunFam" id="1.50.10.10:FF:000039">
    <property type="entry name" value="Glycogen debranching enzyme Gdb1, putative"/>
    <property type="match status" value="1"/>
</dbReference>
<comment type="caution">
    <text evidence="22">The sequence shown here is derived from an EMBL/GenBank/DDBJ whole genome shotgun (WGS) entry which is preliminary data.</text>
</comment>
<evidence type="ECO:0000259" key="18">
    <source>
        <dbReference type="Pfam" id="PF06202"/>
    </source>
</evidence>
<feature type="domain" description="Glycogen debranching enzyme C-terminal" evidence="18">
    <location>
        <begin position="1137"/>
        <end position="1607"/>
    </location>
</feature>
<protein>
    <recommendedName>
        <fullName evidence="7">Glycogen debranching enzyme</fullName>
        <ecNumber evidence="5">2.4.1.25</ecNumber>
        <ecNumber evidence="6">3.2.1.33</ecNumber>
    </recommendedName>
    <alternativeName>
        <fullName evidence="16">Glycogen debrancher</fullName>
    </alternativeName>
</protein>
<evidence type="ECO:0000256" key="3">
    <source>
        <dbReference type="ARBA" id="ARBA00003530"/>
    </source>
</evidence>
<dbReference type="EC" id="2.4.1.25" evidence="5"/>
<evidence type="ECO:0000256" key="15">
    <source>
        <dbReference type="ARBA" id="ARBA00025780"/>
    </source>
</evidence>
<dbReference type="Pfam" id="PF14702">
    <property type="entry name" value="hGDE_central"/>
    <property type="match status" value="1"/>
</dbReference>
<reference evidence="22 23" key="1">
    <citation type="journal article" date="2018" name="MBio">
        <title>Comparative Genomics Reveals the Core Gene Toolbox for the Fungus-Insect Symbiosis.</title>
        <authorList>
            <person name="Wang Y."/>
            <person name="Stata M."/>
            <person name="Wang W."/>
            <person name="Stajich J.E."/>
            <person name="White M.M."/>
            <person name="Moncalvo J.M."/>
        </authorList>
    </citation>
    <scope>NUCLEOTIDE SEQUENCE [LARGE SCALE GENOMIC DNA]</scope>
    <source>
        <strain evidence="22 23">AUS-126-30</strain>
    </source>
</reference>
<evidence type="ECO:0000256" key="9">
    <source>
        <dbReference type="ARBA" id="ARBA00022676"/>
    </source>
</evidence>
<keyword evidence="14" id="KW-0326">Glycosidase</keyword>
<keyword evidence="10" id="KW-0808">Transferase</keyword>
<evidence type="ECO:0000256" key="17">
    <source>
        <dbReference type="SAM" id="MobiDB-lite"/>
    </source>
</evidence>
<dbReference type="InterPro" id="IPR032790">
    <property type="entry name" value="GDE_C"/>
</dbReference>
<dbReference type="GO" id="GO:0004134">
    <property type="term" value="F:4-alpha-glucanotransferase activity"/>
    <property type="evidence" value="ECO:0007669"/>
    <property type="project" value="UniProtKB-EC"/>
</dbReference>
<dbReference type="InterPro" id="IPR032792">
    <property type="entry name" value="AGL_glucanoTrfase"/>
</dbReference>
<dbReference type="Gene3D" id="1.50.10.10">
    <property type="match status" value="1"/>
</dbReference>
<sequence length="1625" mass="186411">MISIKKGFHSSLREETDRSSTPLPPENPTLMVWNINFNHDGTINNDKSFVNLRLKPHQPTAIRFTVSLGSEVSIQPVLYTNYPMNGTSYERNTFHSKPFTKIPNYDWICEFFILQPGPYKYYLEYKKYKVNEPTPKLLDQPVKPKELPSDTEDISSSLKPSKSYPDLITESFEMETHKTSIYHFLVNSPLSINNEPLDMDAVVLKTVNPKLMGPLSCWEKHISDTSKLGYNMIHFIPMQQRGDSDSPYSIYDQLMISDSLFSDMKTPPESREEREKMVKNVLVRMEETHKIISITDIVWNHTAHNSEWLHSHPEAGYNLKNSPHLRAAYEFDRELIELSKNIDRFGFPDRMIHTKNDVDKLIQTIKDNVIQKTKLWEFYIVDIPRLLSEVRDLLSKENTKLDQNNSSSYSVSQGSFVNPKNFDKLVEQTSDKILEAFPASNKYTKNNVYERYCRQPKAKLCCEIGREMLGKSATCDEIIDFLSKTLDLVNLIYYKEYDNDLESILTSIRNTVNFERFSKENWKYQKPINETYCIVDPLFTTLPRNATTSKFTEDELVLANNGWIWGGDPLNNFAEHTSKAYLRREVIVWGDCVKLNYGKSPKDNPWLWDYMKEYTMRMAKLFHGFRIDNCHSTPLELAEYFLDQARMVRPNIYILAELFTGSEESDRIFVSRLGINSLIRESINAWNIQELSRQIHRSGGIPIGTLDVDCLGIEGLFTDESVGMHDVPCIVAPFRSSLPHVMFFDVTHDNEMPAQKRLAEDSLSNAAAVTISPCAVGSNHGYDELYPELINLALEKRKYRLLDDPINTGIGRAKRDLNNLHRKIANFQEIFVHVDGEYITVHRIDPVTREGYFAVIRPAFKNSSKESSYLAPIKIYSSSVSHEFSYSLEINGPAPDNTSDGYIYGLQSTLKSLGPPIITLSEDENGSYSEIQLPENFLPGSILVVHTVLVNFRPDLDWKIKSNAHAPMEFLDLDALNVVLYRCNDEERDTIGVTAYDIPGLGPLPYCGYQGWMSHLKYVIPKNDLGHPLCDNLRAGFWAMDYIVSRLQKYSTLFPRLSHLISWLTERFALARNAPKNLAPRYFAMIVYTSWRQAIKRALSLMNPDFTMSTGFISRLALTSVQLLGKIPSASLYPHRDISTVCMSAGLPHFSNGFMRCWGRDIFIALDGLLLVTHRWEEARNHILAFGSVLRNGLIPNLLDSGRYPRYNARDATWFWLQAVQDYCIRSPEGLNFLFAEVLRRFPESEEYVEWDDISAYKRKSSIADLIYEILQKHGEGINFREWNAGPRLDEHMRDPGFDISINVDWNTGLIFGGNKWNCGTWMDKMGSSSKAGNKGVPSTPRDGADIEIIGLLKSCLRWVSSLNDNEPGLFQYEGIFIDISQLPNSKDCYKINTESGEKCLVTFEHWDKLVQSSFETHFWIPSDPSEDSNYAVNSKLVNRRGIYKDTYKSSTEWTDYQLRPNISVAMVVAPELFTVENARQCLGLMRQILHGPLGMRTLDPSDYQYQPNYDNSNDSDNPHLAAGANYHQGPEWVWCTGYFLRALLTFFSETADVTTSMYYDVLRTLTNLKNHIAHDKYVGLPELTNMDGSYCRDSCDTQAWSSATLLCLVRDLEEYLVDKGIEVY</sequence>
<dbReference type="GO" id="GO:0005980">
    <property type="term" value="P:glycogen catabolic process"/>
    <property type="evidence" value="ECO:0007669"/>
    <property type="project" value="InterPro"/>
</dbReference>
<dbReference type="InterPro" id="IPR017853">
    <property type="entry name" value="GH"/>
</dbReference>
<evidence type="ECO:0000259" key="19">
    <source>
        <dbReference type="Pfam" id="PF14699"/>
    </source>
</evidence>
<dbReference type="GO" id="GO:0005737">
    <property type="term" value="C:cytoplasm"/>
    <property type="evidence" value="ECO:0007669"/>
    <property type="project" value="UniProtKB-SubCell"/>
</dbReference>
<dbReference type="Gene3D" id="3.20.20.80">
    <property type="entry name" value="Glycosidases"/>
    <property type="match status" value="2"/>
</dbReference>
<dbReference type="Pfam" id="PF14701">
    <property type="entry name" value="hDGE_amylase"/>
    <property type="match status" value="1"/>
</dbReference>
<dbReference type="GO" id="GO:0004135">
    <property type="term" value="F:amylo-alpha-1,6-glucosidase activity"/>
    <property type="evidence" value="ECO:0007669"/>
    <property type="project" value="UniProtKB-EC"/>
</dbReference>
<dbReference type="SUPFAM" id="SSF51445">
    <property type="entry name" value="(Trans)glycosidases"/>
    <property type="match status" value="1"/>
</dbReference>
<gene>
    <name evidence="22" type="ORF">BB558_000040</name>
</gene>
<feature type="domain" description="Glycogen debranching enzyme glucanotransferase" evidence="20">
    <location>
        <begin position="196"/>
        <end position="653"/>
    </location>
</feature>
<comment type="catalytic activity">
    <reaction evidence="1">
        <text>Transfers a segment of a (1-&gt;4)-alpha-D-glucan to a new position in an acceptor, which may be glucose or a (1-&gt;4)-alpha-D-glucan.</text>
        <dbReference type="EC" id="2.4.1.25"/>
    </reaction>
</comment>
<accession>A0A2U1JFL3</accession>
<evidence type="ECO:0000313" key="23">
    <source>
        <dbReference type="Proteomes" id="UP000245591"/>
    </source>
</evidence>
<comment type="catalytic activity">
    <reaction evidence="2">
        <text>Hydrolysis of (1-&gt;6)-alpha-D-glucosidic branch linkages in glycogen phosphorylase limit dextrin.</text>
        <dbReference type="EC" id="3.2.1.33"/>
    </reaction>
</comment>
<evidence type="ECO:0000256" key="13">
    <source>
        <dbReference type="ARBA" id="ARBA00023268"/>
    </source>
</evidence>
<comment type="similarity">
    <text evidence="15">Belongs to the glycogen debranching enzyme family.</text>
</comment>
<evidence type="ECO:0000256" key="6">
    <source>
        <dbReference type="ARBA" id="ARBA00012778"/>
    </source>
</evidence>
<feature type="region of interest" description="Disordered" evidence="17">
    <location>
        <begin position="1"/>
        <end position="25"/>
    </location>
</feature>
<keyword evidence="23" id="KW-1185">Reference proteome</keyword>
<name>A0A2U1JFL3_SMIAN</name>
<evidence type="ECO:0000256" key="11">
    <source>
        <dbReference type="ARBA" id="ARBA00022801"/>
    </source>
</evidence>
<evidence type="ECO:0000259" key="20">
    <source>
        <dbReference type="Pfam" id="PF14701"/>
    </source>
</evidence>
<keyword evidence="13" id="KW-0511">Multifunctional enzyme</keyword>
<evidence type="ECO:0000256" key="16">
    <source>
        <dbReference type="ARBA" id="ARBA00031477"/>
    </source>
</evidence>
<feature type="region of interest" description="Disordered" evidence="17">
    <location>
        <begin position="137"/>
        <end position="162"/>
    </location>
</feature>
<dbReference type="InterPro" id="IPR010401">
    <property type="entry name" value="AGL/Gdb1"/>
</dbReference>
<dbReference type="Proteomes" id="UP000245591">
    <property type="component" value="Unassembled WGS sequence"/>
</dbReference>
<evidence type="ECO:0000256" key="7">
    <source>
        <dbReference type="ARBA" id="ARBA00020723"/>
    </source>
</evidence>
<evidence type="ECO:0000256" key="8">
    <source>
        <dbReference type="ARBA" id="ARBA00022490"/>
    </source>
</evidence>
<comment type="subcellular location">
    <subcellularLocation>
        <location evidence="4">Cytoplasm</location>
    </subcellularLocation>
</comment>
<evidence type="ECO:0000256" key="1">
    <source>
        <dbReference type="ARBA" id="ARBA00000439"/>
    </source>
</evidence>
<dbReference type="Pfam" id="PF06202">
    <property type="entry name" value="GDE_C"/>
    <property type="match status" value="1"/>
</dbReference>
<keyword evidence="12" id="KW-0320">Glycogen biosynthesis</keyword>
<dbReference type="InterPro" id="IPR032788">
    <property type="entry name" value="AGL_central"/>
</dbReference>
<proteinExistence type="inferred from homology"/>
<dbReference type="SUPFAM" id="SSF48208">
    <property type="entry name" value="Six-hairpin glycosidases"/>
    <property type="match status" value="1"/>
</dbReference>
<evidence type="ECO:0000256" key="4">
    <source>
        <dbReference type="ARBA" id="ARBA00004496"/>
    </source>
</evidence>
<dbReference type="GO" id="GO:0005978">
    <property type="term" value="P:glycogen biosynthetic process"/>
    <property type="evidence" value="ECO:0007669"/>
    <property type="project" value="UniProtKB-KW"/>
</dbReference>
<dbReference type="InterPro" id="IPR012341">
    <property type="entry name" value="6hp_glycosidase-like_sf"/>
</dbReference>
<keyword evidence="8" id="KW-0963">Cytoplasm</keyword>
<keyword evidence="11" id="KW-0378">Hydrolase</keyword>
<dbReference type="Pfam" id="PF14699">
    <property type="entry name" value="hGDE_N"/>
    <property type="match status" value="1"/>
</dbReference>
<evidence type="ECO:0000259" key="21">
    <source>
        <dbReference type="Pfam" id="PF14702"/>
    </source>
</evidence>
<evidence type="ECO:0000256" key="14">
    <source>
        <dbReference type="ARBA" id="ARBA00023295"/>
    </source>
</evidence>
<evidence type="ECO:0000256" key="10">
    <source>
        <dbReference type="ARBA" id="ARBA00022679"/>
    </source>
</evidence>
<organism evidence="22 23">
    <name type="scientific">Smittium angustum</name>
    <dbReference type="NCBI Taxonomy" id="133377"/>
    <lineage>
        <taxon>Eukaryota</taxon>
        <taxon>Fungi</taxon>
        <taxon>Fungi incertae sedis</taxon>
        <taxon>Zoopagomycota</taxon>
        <taxon>Kickxellomycotina</taxon>
        <taxon>Harpellomycetes</taxon>
        <taxon>Harpellales</taxon>
        <taxon>Legeriomycetaceae</taxon>
        <taxon>Smittium</taxon>
    </lineage>
</organism>
<evidence type="ECO:0000256" key="5">
    <source>
        <dbReference type="ARBA" id="ARBA00012560"/>
    </source>
</evidence>
<feature type="domain" description="Eukaryotic glycogen debranching enzyme N-terminal" evidence="19">
    <location>
        <begin position="62"/>
        <end position="143"/>
    </location>
</feature>
<dbReference type="EC" id="3.2.1.33" evidence="6"/>
<feature type="domain" description="Glycogen debranching enzyme central" evidence="21">
    <location>
        <begin position="809"/>
        <end position="1047"/>
    </location>
</feature>
<comment type="function">
    <text evidence="3">Multifunctional enzyme acting as 1,4-alpha-D-glucan:1,4-alpha-D-glucan 4-alpha-D-glycosyltransferase and amylo-1,6-glucosidase in glycogen degradation.</text>
</comment>
<dbReference type="InterPro" id="IPR008928">
    <property type="entry name" value="6-hairpin_glycosidase_sf"/>
</dbReference>
<dbReference type="EMBL" id="MBFU01000003">
    <property type="protein sequence ID" value="PWA03768.1"/>
    <property type="molecule type" value="Genomic_DNA"/>
</dbReference>